<accession>A0ABV9E5B3</accession>
<evidence type="ECO:0000313" key="3">
    <source>
        <dbReference type="Proteomes" id="UP001595923"/>
    </source>
</evidence>
<proteinExistence type="predicted"/>
<keyword evidence="3" id="KW-1185">Reference proteome</keyword>
<feature type="non-terminal residue" evidence="2">
    <location>
        <position position="193"/>
    </location>
</feature>
<organism evidence="2 3">
    <name type="scientific">Nocardiopsis mangrovi</name>
    <dbReference type="NCBI Taxonomy" id="1179818"/>
    <lineage>
        <taxon>Bacteria</taxon>
        <taxon>Bacillati</taxon>
        <taxon>Actinomycetota</taxon>
        <taxon>Actinomycetes</taxon>
        <taxon>Streptosporangiales</taxon>
        <taxon>Nocardiopsidaceae</taxon>
        <taxon>Nocardiopsis</taxon>
    </lineage>
</organism>
<feature type="region of interest" description="Disordered" evidence="1">
    <location>
        <begin position="1"/>
        <end position="59"/>
    </location>
</feature>
<gene>
    <name evidence="2" type="ORF">ACFO4E_30125</name>
</gene>
<feature type="non-terminal residue" evidence="2">
    <location>
        <position position="1"/>
    </location>
</feature>
<evidence type="ECO:0000256" key="1">
    <source>
        <dbReference type="SAM" id="MobiDB-lite"/>
    </source>
</evidence>
<comment type="caution">
    <text evidence="2">The sequence shown here is derived from an EMBL/GenBank/DDBJ whole genome shotgun (WGS) entry which is preliminary data.</text>
</comment>
<reference evidence="3" key="1">
    <citation type="journal article" date="2019" name="Int. J. Syst. Evol. Microbiol.">
        <title>The Global Catalogue of Microorganisms (GCM) 10K type strain sequencing project: providing services to taxonomists for standard genome sequencing and annotation.</title>
        <authorList>
            <consortium name="The Broad Institute Genomics Platform"/>
            <consortium name="The Broad Institute Genome Sequencing Center for Infectious Disease"/>
            <person name="Wu L."/>
            <person name="Ma J."/>
        </authorList>
    </citation>
    <scope>NUCLEOTIDE SEQUENCE [LARGE SCALE GENOMIC DNA]</scope>
    <source>
        <strain evidence="3">XZYJ18</strain>
    </source>
</reference>
<dbReference type="EMBL" id="JBHSFQ010000104">
    <property type="protein sequence ID" value="MFC4566132.1"/>
    <property type="molecule type" value="Genomic_DNA"/>
</dbReference>
<feature type="compositionally biased region" description="Basic and acidic residues" evidence="1">
    <location>
        <begin position="12"/>
        <end position="21"/>
    </location>
</feature>
<sequence>TPGEGGDPGNPDGREGVHNPDGDEDTQDDGDDGLPRVTPVNSPTDTQDQGSGWDEFWGGVGDGLSDIGAGIGNAATDAWDGVVEGWDGLVDGAQRLWDDPVQWGTDTWNGLVEGVTGTWDQVTTDPLGWAGDVLFSETVQENWNNGNRLEAGSQAVVENLVALIPYFGWAKKGERIADIADGGGDNRDGNDND</sequence>
<name>A0ABV9E5B3_9ACTN</name>
<feature type="compositionally biased region" description="Acidic residues" evidence="1">
    <location>
        <begin position="22"/>
        <end position="32"/>
    </location>
</feature>
<evidence type="ECO:0000313" key="2">
    <source>
        <dbReference type="EMBL" id="MFC4566132.1"/>
    </source>
</evidence>
<dbReference type="Proteomes" id="UP001595923">
    <property type="component" value="Unassembled WGS sequence"/>
</dbReference>
<protein>
    <submittedName>
        <fullName evidence="2">Uncharacterized protein</fullName>
    </submittedName>
</protein>
<feature type="compositionally biased region" description="Polar residues" evidence="1">
    <location>
        <begin position="39"/>
        <end position="50"/>
    </location>
</feature>